<accession>A0A2R4VV47</accession>
<evidence type="ECO:0000313" key="1">
    <source>
        <dbReference type="EMBL" id="AWB08328.1"/>
    </source>
</evidence>
<dbReference type="RefSeq" id="WP_108548592.1">
    <property type="nucleotide sequence ID" value="NZ_CP028906.1"/>
</dbReference>
<evidence type="ECO:0008006" key="3">
    <source>
        <dbReference type="Google" id="ProtNLM"/>
    </source>
</evidence>
<evidence type="ECO:0000313" key="2">
    <source>
        <dbReference type="Proteomes" id="UP000077405"/>
    </source>
</evidence>
<sequence length="64" mass="7179">MAWQATSGYNLRALVEAFFGRYKHIIGDGLRLQSDDRQQTGFGVAVLVLNRMLDLGRPDSVRVV</sequence>
<organism evidence="1 2">
    <name type="scientific">Azospirillum humicireducens</name>
    <dbReference type="NCBI Taxonomy" id="1226968"/>
    <lineage>
        <taxon>Bacteria</taxon>
        <taxon>Pseudomonadati</taxon>
        <taxon>Pseudomonadota</taxon>
        <taxon>Alphaproteobacteria</taxon>
        <taxon>Rhodospirillales</taxon>
        <taxon>Azospirillaceae</taxon>
        <taxon>Azospirillum</taxon>
    </lineage>
</organism>
<keyword evidence="1" id="KW-0614">Plasmid</keyword>
<geneLocation type="plasmid" evidence="1 2">
    <name>pYZ5</name>
</geneLocation>
<dbReference type="AlphaFoldDB" id="A0A2R4VV47"/>
<dbReference type="EMBL" id="CP028906">
    <property type="protein sequence ID" value="AWB08328.1"/>
    <property type="molecule type" value="Genomic_DNA"/>
</dbReference>
<gene>
    <name evidence="1" type="ORF">A6A40_25155</name>
</gene>
<reference evidence="1 2" key="1">
    <citation type="submission" date="2018-04" db="EMBL/GenBank/DDBJ databases">
        <title>Complete genome sequence of the nitrogen-fixing bacterium Azospirillum humicireducens type strain SgZ-5.</title>
        <authorList>
            <person name="Yu Z."/>
        </authorList>
    </citation>
    <scope>NUCLEOTIDE SEQUENCE [LARGE SCALE GENOMIC DNA]</scope>
    <source>
        <strain evidence="1 2">SgZ-5</strain>
        <plasmid evidence="1 2">pYZ5</plasmid>
    </source>
</reference>
<name>A0A2R4VV47_9PROT</name>
<proteinExistence type="predicted"/>
<keyword evidence="2" id="KW-1185">Reference proteome</keyword>
<dbReference type="Proteomes" id="UP000077405">
    <property type="component" value="Plasmid pYZ5"/>
</dbReference>
<protein>
    <recommendedName>
        <fullName evidence="3">Transposase</fullName>
    </recommendedName>
</protein>
<dbReference type="KEGG" id="ahu:A6A40_25155"/>
<dbReference type="OrthoDB" id="7298998at2"/>